<dbReference type="EMBL" id="SGPJ01000138">
    <property type="protein sequence ID" value="THG98013.1"/>
    <property type="molecule type" value="Genomic_DNA"/>
</dbReference>
<organism evidence="1 2">
    <name type="scientific">Hermanssonia centrifuga</name>
    <dbReference type="NCBI Taxonomy" id="98765"/>
    <lineage>
        <taxon>Eukaryota</taxon>
        <taxon>Fungi</taxon>
        <taxon>Dikarya</taxon>
        <taxon>Basidiomycota</taxon>
        <taxon>Agaricomycotina</taxon>
        <taxon>Agaricomycetes</taxon>
        <taxon>Polyporales</taxon>
        <taxon>Meruliaceae</taxon>
        <taxon>Hermanssonia</taxon>
    </lineage>
</organism>
<accession>A0A4S4KIK3</accession>
<proteinExistence type="predicted"/>
<dbReference type="AlphaFoldDB" id="A0A4S4KIK3"/>
<dbReference type="Proteomes" id="UP000309038">
    <property type="component" value="Unassembled WGS sequence"/>
</dbReference>
<evidence type="ECO:0000313" key="1">
    <source>
        <dbReference type="EMBL" id="THG98013.1"/>
    </source>
</evidence>
<sequence>MDFTFTGVSLGDYATSGLSPAQQIALTTGMRHAVRAIKYAGVSQTDWHVNQTICSGLDPDFPDIVLIDLAFAHLWLGDDGGAQPTRDVQDVYEMLIVDFNIDMDIIRRYWGPELEYEH</sequence>
<comment type="caution">
    <text evidence="1">The sequence shown here is derived from an EMBL/GenBank/DDBJ whole genome shotgun (WGS) entry which is preliminary data.</text>
</comment>
<name>A0A4S4KIK3_9APHY</name>
<protein>
    <submittedName>
        <fullName evidence="1">Uncharacterized protein</fullName>
    </submittedName>
</protein>
<keyword evidence="2" id="KW-1185">Reference proteome</keyword>
<gene>
    <name evidence="1" type="ORF">EW026_g4096</name>
</gene>
<evidence type="ECO:0000313" key="2">
    <source>
        <dbReference type="Proteomes" id="UP000309038"/>
    </source>
</evidence>
<reference evidence="1 2" key="1">
    <citation type="submission" date="2019-02" db="EMBL/GenBank/DDBJ databases">
        <title>Genome sequencing of the rare red list fungi Phlebia centrifuga.</title>
        <authorList>
            <person name="Buettner E."/>
            <person name="Kellner H."/>
        </authorList>
    </citation>
    <scope>NUCLEOTIDE SEQUENCE [LARGE SCALE GENOMIC DNA]</scope>
    <source>
        <strain evidence="1 2">DSM 108282</strain>
    </source>
</reference>